<proteinExistence type="predicted"/>
<feature type="region of interest" description="Disordered" evidence="1">
    <location>
        <begin position="607"/>
        <end position="635"/>
    </location>
</feature>
<feature type="region of interest" description="Disordered" evidence="1">
    <location>
        <begin position="520"/>
        <end position="565"/>
    </location>
</feature>
<keyword evidence="3" id="KW-1185">Reference proteome</keyword>
<evidence type="ECO:0000313" key="3">
    <source>
        <dbReference type="Proteomes" id="UP000593567"/>
    </source>
</evidence>
<feature type="compositionally biased region" description="Polar residues" evidence="1">
    <location>
        <begin position="91"/>
        <end position="111"/>
    </location>
</feature>
<dbReference type="EMBL" id="VXIV02001860">
    <property type="protein sequence ID" value="KAF6029039.1"/>
    <property type="molecule type" value="Genomic_DNA"/>
</dbReference>
<name>A0A7J7JRR5_BUGNE</name>
<evidence type="ECO:0000256" key="1">
    <source>
        <dbReference type="SAM" id="MobiDB-lite"/>
    </source>
</evidence>
<comment type="caution">
    <text evidence="2">The sequence shown here is derived from an EMBL/GenBank/DDBJ whole genome shotgun (WGS) entry which is preliminary data.</text>
</comment>
<feature type="compositionally biased region" description="Low complexity" evidence="1">
    <location>
        <begin position="256"/>
        <end position="274"/>
    </location>
</feature>
<dbReference type="AlphaFoldDB" id="A0A7J7JRR5"/>
<gene>
    <name evidence="2" type="ORF">EB796_012649</name>
</gene>
<feature type="compositionally biased region" description="Low complexity" evidence="1">
    <location>
        <begin position="158"/>
        <end position="176"/>
    </location>
</feature>
<feature type="compositionally biased region" description="Basic and acidic residues" evidence="1">
    <location>
        <begin position="76"/>
        <end position="88"/>
    </location>
</feature>
<reference evidence="2" key="1">
    <citation type="submission" date="2020-06" db="EMBL/GenBank/DDBJ databases">
        <title>Draft genome of Bugula neritina, a colonial animal packing powerful symbionts and potential medicines.</title>
        <authorList>
            <person name="Rayko M."/>
        </authorList>
    </citation>
    <scope>NUCLEOTIDE SEQUENCE [LARGE SCALE GENOMIC DNA]</scope>
    <source>
        <strain evidence="2">Kwan_BN1</strain>
    </source>
</reference>
<feature type="region of interest" description="Disordered" evidence="1">
    <location>
        <begin position="34"/>
        <end position="176"/>
    </location>
</feature>
<feature type="compositionally biased region" description="Polar residues" evidence="1">
    <location>
        <begin position="279"/>
        <end position="291"/>
    </location>
</feature>
<evidence type="ECO:0000313" key="2">
    <source>
        <dbReference type="EMBL" id="KAF6029039.1"/>
    </source>
</evidence>
<sequence length="750" mass="79536">MDQLVVSKSPGGMSVELSLQLPEELIMEQCIKRPPEKVLTMPSTTQSAVRNASQSSKKPARGRTSLLSIISAGTESKAHNPSQDKTEEPGSVTQPTANTTAKSDLQLSTENKLAVPTTGQEVKKSPPSTLAKPSKSKGKPPPTAAKPSRDRLSQISNSGSSVVTSPTSCPVTPTSCPVTPTNSVVTPTSCPVTTVTIPTNSVVTPTSCPVTTVTIPTNSVVTPANIEPKSGADSLVEHLKTDTVESFIPDETELSTEPVTTTLPPITLPLDSPPDVVATETSSAPDSVDQPISISSAETVGNAAPKHPEFYPTVSSVGFAAPEPVTPEIPISLESVESLPPPLYNINMDLLETVNVEDLPPPPPPDSEVDLSFPGLNSLPPPIIDSGELEEFGDDVEFPPPPEVDLTDGIASVELSDNAENAAIKEAVVKITSKYDTLKVEVGSEHPDVNETQAQLSDLSKHTDTSITKGDSVEIPSHSFSVSNSVSQPTTQAVGSVHSVKQKPLLHELQLKLESKIGVGEEKTPSISSPLSELSQADTYSDETMSTVEEDAQDSITSPSAQPLPVISEDRHGENEISNKEGDNTVPTVVEVKDQGDAMLLSTESSAIPTPATSSSVSPAAHSPPLNTSSESGDSGIETGIYTLVGETVPVKLRSTLNDNRKADKSVPLFDRNSTELRRVTFRENSDAITPASTISYRSEAEKAQIKRTGLTDDERSQAELFYKGHKTETTPPLLVDYPTTSGRLYHHFW</sequence>
<dbReference type="Proteomes" id="UP000593567">
    <property type="component" value="Unassembled WGS sequence"/>
</dbReference>
<feature type="compositionally biased region" description="Polar residues" evidence="1">
    <location>
        <begin position="525"/>
        <end position="547"/>
    </location>
</feature>
<feature type="compositionally biased region" description="Low complexity" evidence="1">
    <location>
        <begin position="607"/>
        <end position="625"/>
    </location>
</feature>
<protein>
    <submittedName>
        <fullName evidence="2">Uncharacterized protein</fullName>
    </submittedName>
</protein>
<feature type="region of interest" description="Disordered" evidence="1">
    <location>
        <begin position="255"/>
        <end position="291"/>
    </location>
</feature>
<accession>A0A7J7JRR5</accession>
<feature type="compositionally biased region" description="Polar residues" evidence="1">
    <location>
        <begin position="41"/>
        <end position="57"/>
    </location>
</feature>
<feature type="compositionally biased region" description="Polar residues" evidence="1">
    <location>
        <begin position="65"/>
        <end position="75"/>
    </location>
</feature>
<organism evidence="2 3">
    <name type="scientific">Bugula neritina</name>
    <name type="common">Brown bryozoan</name>
    <name type="synonym">Sertularia neritina</name>
    <dbReference type="NCBI Taxonomy" id="10212"/>
    <lineage>
        <taxon>Eukaryota</taxon>
        <taxon>Metazoa</taxon>
        <taxon>Spiralia</taxon>
        <taxon>Lophotrochozoa</taxon>
        <taxon>Bryozoa</taxon>
        <taxon>Gymnolaemata</taxon>
        <taxon>Cheilostomatida</taxon>
        <taxon>Flustrina</taxon>
        <taxon>Buguloidea</taxon>
        <taxon>Bugulidae</taxon>
        <taxon>Bugula</taxon>
    </lineage>
</organism>